<dbReference type="Pfam" id="PF15377">
    <property type="entry name" value="DUF4604"/>
    <property type="match status" value="1"/>
</dbReference>
<feature type="compositionally biased region" description="Basic and acidic residues" evidence="1">
    <location>
        <begin position="103"/>
        <end position="129"/>
    </location>
</feature>
<gene>
    <name evidence="3" type="ORF">DGYR_LOCUS12480</name>
</gene>
<accession>A0A7I8WA77</accession>
<sequence length="146" mass="16692">MSKKKQRVTYIDRGEPAFIAEMKRKAGLNYQEPTIESKNIEENHEPDSDDDEETGDLAPSVVVLKRGDLGEEEFKKLRDEEKAKKDAEKVADGKMTYRNATKRSSEKTEKEENAKRKKEEKSVKNDAKAHKNTNLLSFGDDEEEDG</sequence>
<feature type="domain" description="DUF4604" evidence="2">
    <location>
        <begin position="7"/>
        <end position="142"/>
    </location>
</feature>
<dbReference type="OrthoDB" id="10043580at2759"/>
<dbReference type="PANTHER" id="PTHR31195">
    <property type="entry name" value="GEO02494P1"/>
    <property type="match status" value="1"/>
</dbReference>
<dbReference type="Proteomes" id="UP000549394">
    <property type="component" value="Unassembled WGS sequence"/>
</dbReference>
<proteinExistence type="predicted"/>
<dbReference type="EMBL" id="CAJFCJ010000024">
    <property type="protein sequence ID" value="CAD5125029.1"/>
    <property type="molecule type" value="Genomic_DNA"/>
</dbReference>
<reference evidence="3 4" key="1">
    <citation type="submission" date="2020-08" db="EMBL/GenBank/DDBJ databases">
        <authorList>
            <person name="Hejnol A."/>
        </authorList>
    </citation>
    <scope>NUCLEOTIDE SEQUENCE [LARGE SCALE GENOMIC DNA]</scope>
</reference>
<feature type="compositionally biased region" description="Basic and acidic residues" evidence="1">
    <location>
        <begin position="65"/>
        <end position="92"/>
    </location>
</feature>
<dbReference type="InterPro" id="IPR040219">
    <property type="entry name" value="KIAA1143-like"/>
</dbReference>
<evidence type="ECO:0000313" key="3">
    <source>
        <dbReference type="EMBL" id="CAD5125029.1"/>
    </source>
</evidence>
<keyword evidence="4" id="KW-1185">Reference proteome</keyword>
<evidence type="ECO:0000256" key="1">
    <source>
        <dbReference type="SAM" id="MobiDB-lite"/>
    </source>
</evidence>
<dbReference type="InterPro" id="IPR027911">
    <property type="entry name" value="DUF4604"/>
</dbReference>
<feature type="region of interest" description="Disordered" evidence="1">
    <location>
        <begin position="23"/>
        <end position="146"/>
    </location>
</feature>
<comment type="caution">
    <text evidence="3">The sequence shown here is derived from an EMBL/GenBank/DDBJ whole genome shotgun (WGS) entry which is preliminary data.</text>
</comment>
<dbReference type="AlphaFoldDB" id="A0A7I8WA77"/>
<name>A0A7I8WA77_9ANNE</name>
<protein>
    <submittedName>
        <fullName evidence="3">DgyrCDS13269</fullName>
    </submittedName>
</protein>
<evidence type="ECO:0000313" key="4">
    <source>
        <dbReference type="Proteomes" id="UP000549394"/>
    </source>
</evidence>
<organism evidence="3 4">
    <name type="scientific">Dimorphilus gyrociliatus</name>
    <dbReference type="NCBI Taxonomy" id="2664684"/>
    <lineage>
        <taxon>Eukaryota</taxon>
        <taxon>Metazoa</taxon>
        <taxon>Spiralia</taxon>
        <taxon>Lophotrochozoa</taxon>
        <taxon>Annelida</taxon>
        <taxon>Polychaeta</taxon>
        <taxon>Polychaeta incertae sedis</taxon>
        <taxon>Dinophilidae</taxon>
        <taxon>Dimorphilus</taxon>
    </lineage>
</organism>
<evidence type="ECO:0000259" key="2">
    <source>
        <dbReference type="Pfam" id="PF15377"/>
    </source>
</evidence>
<dbReference type="PANTHER" id="PTHR31195:SF2">
    <property type="entry name" value="GEO02494P1"/>
    <property type="match status" value="1"/>
</dbReference>